<reference evidence="8 9" key="1">
    <citation type="submission" date="2016-07" db="EMBL/GenBank/DDBJ databases">
        <title>Pervasive Adenine N6-methylation of Active Genes in Fungi.</title>
        <authorList>
            <consortium name="DOE Joint Genome Institute"/>
            <person name="Mondo S.J."/>
            <person name="Dannebaum R.O."/>
            <person name="Kuo R.C."/>
            <person name="Labutti K."/>
            <person name="Haridas S."/>
            <person name="Kuo A."/>
            <person name="Salamov A."/>
            <person name="Ahrendt S.R."/>
            <person name="Lipzen A."/>
            <person name="Sullivan W."/>
            <person name="Andreopoulos W.B."/>
            <person name="Clum A."/>
            <person name="Lindquist E."/>
            <person name="Daum C."/>
            <person name="Ramamoorthy G.K."/>
            <person name="Gryganskyi A."/>
            <person name="Culley D."/>
            <person name="Magnuson J.K."/>
            <person name="James T.Y."/>
            <person name="O'Malley M.A."/>
            <person name="Stajich J.E."/>
            <person name="Spatafora J.W."/>
            <person name="Visel A."/>
            <person name="Grigoriev I.V."/>
        </authorList>
    </citation>
    <scope>NUCLEOTIDE SEQUENCE [LARGE SCALE GENOMIC DNA]</scope>
    <source>
        <strain evidence="8 9">JEL800</strain>
    </source>
</reference>
<dbReference type="PROSITE" id="PS01096">
    <property type="entry name" value="PPIC_PPIASE_1"/>
    <property type="match status" value="1"/>
</dbReference>
<evidence type="ECO:0000256" key="1">
    <source>
        <dbReference type="ARBA" id="ARBA00004496"/>
    </source>
</evidence>
<dbReference type="OrthoDB" id="1911748at2759"/>
<dbReference type="Proteomes" id="UP000193642">
    <property type="component" value="Unassembled WGS sequence"/>
</dbReference>
<keyword evidence="5 6" id="KW-0413">Isomerase</keyword>
<dbReference type="PANTHER" id="PTHR43629">
    <property type="entry name" value="PEPTIDYL-PROLYL CIS-TRANS ISOMERASE"/>
    <property type="match status" value="1"/>
</dbReference>
<evidence type="ECO:0000256" key="5">
    <source>
        <dbReference type="PROSITE-ProRule" id="PRU00278"/>
    </source>
</evidence>
<name>A0A1Y2CE64_9FUNG</name>
<dbReference type="InterPro" id="IPR046357">
    <property type="entry name" value="PPIase_dom_sf"/>
</dbReference>
<evidence type="ECO:0000256" key="2">
    <source>
        <dbReference type="ARBA" id="ARBA00007656"/>
    </source>
</evidence>
<comment type="caution">
    <text evidence="8">The sequence shown here is derived from an EMBL/GenBank/DDBJ whole genome shotgun (WGS) entry which is preliminary data.</text>
</comment>
<organism evidence="8 9">
    <name type="scientific">Rhizoclosmatium globosum</name>
    <dbReference type="NCBI Taxonomy" id="329046"/>
    <lineage>
        <taxon>Eukaryota</taxon>
        <taxon>Fungi</taxon>
        <taxon>Fungi incertae sedis</taxon>
        <taxon>Chytridiomycota</taxon>
        <taxon>Chytridiomycota incertae sedis</taxon>
        <taxon>Chytridiomycetes</taxon>
        <taxon>Chytridiales</taxon>
        <taxon>Chytriomycetaceae</taxon>
        <taxon>Rhizoclosmatium</taxon>
    </lineage>
</organism>
<dbReference type="PANTHER" id="PTHR43629:SF2">
    <property type="entry name" value="RHODANESE-LIKE_PPIC DOMAIN-CONTAINING PROTEIN 12, CHLOROPLASTIC"/>
    <property type="match status" value="1"/>
</dbReference>
<evidence type="ECO:0000256" key="6">
    <source>
        <dbReference type="RuleBase" id="RU363014"/>
    </source>
</evidence>
<dbReference type="PROSITE" id="PS50198">
    <property type="entry name" value="PPIC_PPIASE_2"/>
    <property type="match status" value="1"/>
</dbReference>
<sequence length="160" mass="17726">MEVIKPLLDALQPITAPLWEAYAPIHEVLRQKVLGPLNGYTLIILAFQVLQWIIPRGGSSGQVSASHILVKEEAKIKDLQEQLKKEETPEKFAELAKQHSVCPSGKNGGSLGSFGKGQMVREFEAYCFDPETKVGKVSDVVKTQFGWHLIMVTKGVEVKK</sequence>
<evidence type="ECO:0000256" key="4">
    <source>
        <dbReference type="ARBA" id="ARBA00046231"/>
    </source>
</evidence>
<dbReference type="InterPro" id="IPR023058">
    <property type="entry name" value="PPIase_PpiC_CS"/>
</dbReference>
<keyword evidence="9" id="KW-1185">Reference proteome</keyword>
<dbReference type="GO" id="GO:0005737">
    <property type="term" value="C:cytoplasm"/>
    <property type="evidence" value="ECO:0007669"/>
    <property type="project" value="UniProtKB-SubCell"/>
</dbReference>
<dbReference type="EC" id="5.2.1.8" evidence="6"/>
<evidence type="ECO:0000256" key="3">
    <source>
        <dbReference type="ARBA" id="ARBA00022490"/>
    </source>
</evidence>
<comment type="similarity">
    <text evidence="2">Belongs to the PpiC/parvulin rotamase family.</text>
</comment>
<dbReference type="GO" id="GO:0003755">
    <property type="term" value="F:peptidyl-prolyl cis-trans isomerase activity"/>
    <property type="evidence" value="ECO:0007669"/>
    <property type="project" value="UniProtKB-UniRule"/>
</dbReference>
<keyword evidence="5 6" id="KW-0697">Rotamase</keyword>
<dbReference type="SUPFAM" id="SSF54534">
    <property type="entry name" value="FKBP-like"/>
    <property type="match status" value="1"/>
</dbReference>
<dbReference type="EMBL" id="MCGO01000020">
    <property type="protein sequence ID" value="ORY45094.1"/>
    <property type="molecule type" value="Genomic_DNA"/>
</dbReference>
<feature type="domain" description="PpiC" evidence="7">
    <location>
        <begin position="60"/>
        <end position="154"/>
    </location>
</feature>
<dbReference type="AlphaFoldDB" id="A0A1Y2CE64"/>
<gene>
    <name evidence="8" type="ORF">BCR33DRAFT_716436</name>
</gene>
<evidence type="ECO:0000313" key="8">
    <source>
        <dbReference type="EMBL" id="ORY45094.1"/>
    </source>
</evidence>
<protein>
    <recommendedName>
        <fullName evidence="6">Peptidyl-prolyl cis-trans isomerase</fullName>
        <ecNumber evidence="6">5.2.1.8</ecNumber>
    </recommendedName>
</protein>
<dbReference type="InterPro" id="IPR052204">
    <property type="entry name" value="PpiC/parvulin_rotamase"/>
</dbReference>
<dbReference type="InterPro" id="IPR000297">
    <property type="entry name" value="PPIase_PpiC"/>
</dbReference>
<comment type="catalytic activity">
    <reaction evidence="6">
        <text>[protein]-peptidylproline (omega=180) = [protein]-peptidylproline (omega=0)</text>
        <dbReference type="Rhea" id="RHEA:16237"/>
        <dbReference type="Rhea" id="RHEA-COMP:10747"/>
        <dbReference type="Rhea" id="RHEA-COMP:10748"/>
        <dbReference type="ChEBI" id="CHEBI:83833"/>
        <dbReference type="ChEBI" id="CHEBI:83834"/>
        <dbReference type="EC" id="5.2.1.8"/>
    </reaction>
</comment>
<comment type="subcellular location">
    <subcellularLocation>
        <location evidence="1">Cytoplasm</location>
    </subcellularLocation>
</comment>
<evidence type="ECO:0000259" key="7">
    <source>
        <dbReference type="PROSITE" id="PS50198"/>
    </source>
</evidence>
<dbReference type="Gene3D" id="3.10.50.40">
    <property type="match status" value="1"/>
</dbReference>
<dbReference type="Pfam" id="PF00639">
    <property type="entry name" value="Rotamase"/>
    <property type="match status" value="1"/>
</dbReference>
<proteinExistence type="inferred from homology"/>
<evidence type="ECO:0000313" key="9">
    <source>
        <dbReference type="Proteomes" id="UP000193642"/>
    </source>
</evidence>
<comment type="function">
    <text evidence="4">PPIases accelerate the folding of proteins. It prefers amino acid residues with hydrophobic side chains like leucine and phenylalanine in the P1 position of the peptides substrates.</text>
</comment>
<keyword evidence="3" id="KW-0963">Cytoplasm</keyword>
<accession>A0A1Y2CE64</accession>
<dbReference type="STRING" id="329046.A0A1Y2CE64"/>